<dbReference type="Proteomes" id="UP001283361">
    <property type="component" value="Unassembled WGS sequence"/>
</dbReference>
<dbReference type="EMBL" id="JAWDGP010006072">
    <property type="protein sequence ID" value="KAK3747793.1"/>
    <property type="molecule type" value="Genomic_DNA"/>
</dbReference>
<proteinExistence type="predicted"/>
<evidence type="ECO:0000313" key="3">
    <source>
        <dbReference type="Proteomes" id="UP001283361"/>
    </source>
</evidence>
<feature type="region of interest" description="Disordered" evidence="1">
    <location>
        <begin position="75"/>
        <end position="117"/>
    </location>
</feature>
<organism evidence="2 3">
    <name type="scientific">Elysia crispata</name>
    <name type="common">lettuce slug</name>
    <dbReference type="NCBI Taxonomy" id="231223"/>
    <lineage>
        <taxon>Eukaryota</taxon>
        <taxon>Metazoa</taxon>
        <taxon>Spiralia</taxon>
        <taxon>Lophotrochozoa</taxon>
        <taxon>Mollusca</taxon>
        <taxon>Gastropoda</taxon>
        <taxon>Heterobranchia</taxon>
        <taxon>Euthyneura</taxon>
        <taxon>Panpulmonata</taxon>
        <taxon>Sacoglossa</taxon>
        <taxon>Placobranchoidea</taxon>
        <taxon>Plakobranchidae</taxon>
        <taxon>Elysia</taxon>
    </lineage>
</organism>
<dbReference type="AlphaFoldDB" id="A0AAE1D0B2"/>
<protein>
    <submittedName>
        <fullName evidence="2">Uncharacterized protein</fullName>
    </submittedName>
</protein>
<evidence type="ECO:0000313" key="2">
    <source>
        <dbReference type="EMBL" id="KAK3747793.1"/>
    </source>
</evidence>
<feature type="compositionally biased region" description="Basic and acidic residues" evidence="1">
    <location>
        <begin position="95"/>
        <end position="117"/>
    </location>
</feature>
<accession>A0AAE1D0B2</accession>
<name>A0AAE1D0B2_9GAST</name>
<comment type="caution">
    <text evidence="2">The sequence shown here is derived from an EMBL/GenBank/DDBJ whole genome shotgun (WGS) entry which is preliminary data.</text>
</comment>
<keyword evidence="3" id="KW-1185">Reference proteome</keyword>
<evidence type="ECO:0000256" key="1">
    <source>
        <dbReference type="SAM" id="MobiDB-lite"/>
    </source>
</evidence>
<gene>
    <name evidence="2" type="ORF">RRG08_057337</name>
</gene>
<feature type="region of interest" description="Disordered" evidence="1">
    <location>
        <begin position="203"/>
        <end position="248"/>
    </location>
</feature>
<feature type="compositionally biased region" description="Basic and acidic residues" evidence="1">
    <location>
        <begin position="226"/>
        <end position="248"/>
    </location>
</feature>
<reference evidence="2" key="1">
    <citation type="journal article" date="2023" name="G3 (Bethesda)">
        <title>A reference genome for the long-term kleptoplast-retaining sea slug Elysia crispata morphotype clarki.</title>
        <authorList>
            <person name="Eastman K.E."/>
            <person name="Pendleton A.L."/>
            <person name="Shaikh M.A."/>
            <person name="Suttiyut T."/>
            <person name="Ogas R."/>
            <person name="Tomko P."/>
            <person name="Gavelis G."/>
            <person name="Widhalm J.R."/>
            <person name="Wisecaver J.H."/>
        </authorList>
    </citation>
    <scope>NUCLEOTIDE SEQUENCE</scope>
    <source>
        <strain evidence="2">ECLA1</strain>
    </source>
</reference>
<sequence length="248" mass="26846">MPFEHFPGCPCHGLGSRGPPIFASGGNSDPAPLISFEGLPKAQPPSGLPSVPRFDNMLVAPGRACGGILRECCPRSSDRDRGSTLRRTPRSGVKAGRDRGGNRGDAKGKPSIDPDLQRWRFAPPLKGLPLRPPLRGGNVGMACAFQGIRGLRRRIPRETLTTEGFDNPPPKRRGIEARGMPRWLRHRPLAPWKGFEEHLRRNGLPHQKKSGGCVRLGGLGPPRGLTTDEHGTGDNHFKGVETLAEGKP</sequence>